<comment type="caution">
    <text evidence="4">The sequence shown here is derived from an EMBL/GenBank/DDBJ whole genome shotgun (WGS) entry which is preliminary data.</text>
</comment>
<name>A0ABV8KI46_9ACTN</name>
<reference evidence="5" key="1">
    <citation type="journal article" date="2019" name="Int. J. Syst. Evol. Microbiol.">
        <title>The Global Catalogue of Microorganisms (GCM) 10K type strain sequencing project: providing services to taxonomists for standard genome sequencing and annotation.</title>
        <authorList>
            <consortium name="The Broad Institute Genomics Platform"/>
            <consortium name="The Broad Institute Genome Sequencing Center for Infectious Disease"/>
            <person name="Wu L."/>
            <person name="Ma J."/>
        </authorList>
    </citation>
    <scope>NUCLEOTIDE SEQUENCE [LARGE SCALE GENOMIC DNA]</scope>
    <source>
        <strain evidence="5">2902at01</strain>
    </source>
</reference>
<dbReference type="Pfam" id="PF02720">
    <property type="entry name" value="DUF222"/>
    <property type="match status" value="1"/>
</dbReference>
<proteinExistence type="inferred from homology"/>
<dbReference type="InterPro" id="IPR002711">
    <property type="entry name" value="HNH"/>
</dbReference>
<evidence type="ECO:0000256" key="2">
    <source>
        <dbReference type="SAM" id="MobiDB-lite"/>
    </source>
</evidence>
<comment type="similarity">
    <text evidence="1">Belongs to the Rv1128c/1148c/1588c/1702c/1945/3466 family.</text>
</comment>
<keyword evidence="5" id="KW-1185">Reference proteome</keyword>
<evidence type="ECO:0000313" key="4">
    <source>
        <dbReference type="EMBL" id="MFC4105726.1"/>
    </source>
</evidence>
<sequence>MLEALTRVGELISPCLDAPVWALPEPDLLSCLDTVQVLEQRLAAVRLALVREVDGRAVAGGHGASSTAVWLRDRLRVRAGTAREMASLAAALDAGPAVVADALGRGALTVEQARVIIDVLADLPTEVGPEVVDKAAQWLVDAAARHEPGVLRKLGERILIHVAPEVAERAEEAALRRAEERTYDRRHVTLSSPRADGQVRLTGRLDAESAAIIHAAIDPLCAPAGVGDDRSPGQRRADALTEVCRLALQTGQLPDNGGDRPQLVVTVDLDTLTRGVATGTLDTGEALTPATVRRLACDAGIVPAVLDGAGQVLDVGRQRRLFTGPLRRALVLRDRGCAFPGCDRPPRWTDGHHILHWSDGGETALANAVLLCRYHHRVIHRGEWQVRLAGDGMPEFLPPSWLDPTRHPAATSTTGAADGSSSASLPCASSRRRLTRRRRRRLHPCAASQRRSTARCDGRSTALSEGRRICFEPLQRCWW</sequence>
<dbReference type="Proteomes" id="UP001595868">
    <property type="component" value="Unassembled WGS sequence"/>
</dbReference>
<dbReference type="EMBL" id="JBHSBN010000003">
    <property type="protein sequence ID" value="MFC4105726.1"/>
    <property type="molecule type" value="Genomic_DNA"/>
</dbReference>
<evidence type="ECO:0000313" key="5">
    <source>
        <dbReference type="Proteomes" id="UP001595868"/>
    </source>
</evidence>
<dbReference type="RefSeq" id="WP_377542932.1">
    <property type="nucleotide sequence ID" value="NZ_JBHSBN010000003.1"/>
</dbReference>
<evidence type="ECO:0000256" key="1">
    <source>
        <dbReference type="ARBA" id="ARBA00023450"/>
    </source>
</evidence>
<feature type="region of interest" description="Disordered" evidence="2">
    <location>
        <begin position="400"/>
        <end position="447"/>
    </location>
</feature>
<feature type="compositionally biased region" description="Low complexity" evidence="2">
    <location>
        <begin position="409"/>
        <end position="429"/>
    </location>
</feature>
<feature type="compositionally biased region" description="Basic residues" evidence="2">
    <location>
        <begin position="430"/>
        <end position="443"/>
    </location>
</feature>
<dbReference type="Pfam" id="PF01844">
    <property type="entry name" value="HNH"/>
    <property type="match status" value="1"/>
</dbReference>
<dbReference type="SMART" id="SM00507">
    <property type="entry name" value="HNHc"/>
    <property type="match status" value="1"/>
</dbReference>
<gene>
    <name evidence="4" type="ORF">ACFOX0_07235</name>
</gene>
<dbReference type="InterPro" id="IPR003870">
    <property type="entry name" value="DUF222"/>
</dbReference>
<organism evidence="4 5">
    <name type="scientific">Micromonospora zhanjiangensis</name>
    <dbReference type="NCBI Taxonomy" id="1522057"/>
    <lineage>
        <taxon>Bacteria</taxon>
        <taxon>Bacillati</taxon>
        <taxon>Actinomycetota</taxon>
        <taxon>Actinomycetes</taxon>
        <taxon>Micromonosporales</taxon>
        <taxon>Micromonosporaceae</taxon>
        <taxon>Micromonospora</taxon>
    </lineage>
</organism>
<dbReference type="InterPro" id="IPR003615">
    <property type="entry name" value="HNH_nuc"/>
</dbReference>
<protein>
    <submittedName>
        <fullName evidence="4">DUF222 domain-containing protein</fullName>
    </submittedName>
</protein>
<accession>A0ABV8KI46</accession>
<dbReference type="CDD" id="cd00085">
    <property type="entry name" value="HNHc"/>
    <property type="match status" value="1"/>
</dbReference>
<evidence type="ECO:0000259" key="3">
    <source>
        <dbReference type="SMART" id="SM00507"/>
    </source>
</evidence>
<feature type="domain" description="HNH nuclease" evidence="3">
    <location>
        <begin position="325"/>
        <end position="377"/>
    </location>
</feature>